<feature type="non-terminal residue" evidence="2">
    <location>
        <position position="162"/>
    </location>
</feature>
<dbReference type="VEuPathDB" id="FungiDB:GMDG_09011"/>
<sequence>ERPRPSRPAGDGRPLRRVHFEDRAGGVTPARRRLRPLESLDRTPRRRPRQRQHRSGPDHLGAGPAGLSRHAVRSRRRHGRARPRGPPADSRPGRGGLRRHERHDVLGADLGRAVRPGTGPRHPHHDDVDVSRRRRALRRLRRHDLLQVGLAVPARRPGELWT</sequence>
<keyword evidence="3" id="KW-1185">Reference proteome</keyword>
<feature type="non-terminal residue" evidence="2">
    <location>
        <position position="1"/>
    </location>
</feature>
<dbReference type="Proteomes" id="UP000011064">
    <property type="component" value="Unassembled WGS sequence"/>
</dbReference>
<dbReference type="EMBL" id="GL574905">
    <property type="protein sequence ID" value="ELR04257.1"/>
    <property type="molecule type" value="Genomic_DNA"/>
</dbReference>
<feature type="compositionally biased region" description="Basic residues" evidence="1">
    <location>
        <begin position="70"/>
        <end position="83"/>
    </location>
</feature>
<dbReference type="HOGENOM" id="CLU_1647795_0_0_1"/>
<accession>L8FTQ0</accession>
<feature type="region of interest" description="Disordered" evidence="1">
    <location>
        <begin position="1"/>
        <end position="131"/>
    </location>
</feature>
<protein>
    <submittedName>
        <fullName evidence="2">Uncharacterized protein</fullName>
    </submittedName>
</protein>
<gene>
    <name evidence="2" type="ORF">GMDG_09011</name>
</gene>
<proteinExistence type="predicted"/>
<name>L8FTQ0_PSED2</name>
<feature type="compositionally biased region" description="Basic residues" evidence="1">
    <location>
        <begin position="44"/>
        <end position="54"/>
    </location>
</feature>
<dbReference type="InParanoid" id="L8FTQ0"/>
<dbReference type="AlphaFoldDB" id="L8FTQ0"/>
<reference evidence="3" key="1">
    <citation type="submission" date="2010-09" db="EMBL/GenBank/DDBJ databases">
        <title>The genome sequence of Geomyces destructans 20631-21.</title>
        <authorList>
            <consortium name="The Broad Institute Genome Sequencing Platform"/>
            <person name="Cuomo C.A."/>
            <person name="Blehert D.S."/>
            <person name="Lorch J.M."/>
            <person name="Young S.K."/>
            <person name="Zeng Q."/>
            <person name="Gargeya S."/>
            <person name="Fitzgerald M."/>
            <person name="Haas B."/>
            <person name="Abouelleil A."/>
            <person name="Alvarado L."/>
            <person name="Arachchi H.M."/>
            <person name="Berlin A."/>
            <person name="Brown A."/>
            <person name="Chapman S.B."/>
            <person name="Chen Z."/>
            <person name="Dunbar C."/>
            <person name="Freedman E."/>
            <person name="Gearin G."/>
            <person name="Gellesch M."/>
            <person name="Goldberg J."/>
            <person name="Griggs A."/>
            <person name="Gujja S."/>
            <person name="Heiman D."/>
            <person name="Howarth C."/>
            <person name="Larson L."/>
            <person name="Lui A."/>
            <person name="MacDonald P.J.P."/>
            <person name="Montmayeur A."/>
            <person name="Murphy C."/>
            <person name="Neiman D."/>
            <person name="Pearson M."/>
            <person name="Priest M."/>
            <person name="Roberts A."/>
            <person name="Saif S."/>
            <person name="Shea T."/>
            <person name="Shenoy N."/>
            <person name="Sisk P."/>
            <person name="Stolte C."/>
            <person name="Sykes S."/>
            <person name="Wortman J."/>
            <person name="Nusbaum C."/>
            <person name="Birren B."/>
        </authorList>
    </citation>
    <scope>NUCLEOTIDE SEQUENCE [LARGE SCALE GENOMIC DNA]</scope>
    <source>
        <strain evidence="3">ATCC MYA-4855 / 20631-21</strain>
    </source>
</reference>
<evidence type="ECO:0000256" key="1">
    <source>
        <dbReference type="SAM" id="MobiDB-lite"/>
    </source>
</evidence>
<evidence type="ECO:0000313" key="3">
    <source>
        <dbReference type="Proteomes" id="UP000011064"/>
    </source>
</evidence>
<organism evidence="2 3">
    <name type="scientific">Pseudogymnoascus destructans (strain ATCC MYA-4855 / 20631-21)</name>
    <name type="common">Bat white-nose syndrome fungus</name>
    <name type="synonym">Geomyces destructans</name>
    <dbReference type="NCBI Taxonomy" id="658429"/>
    <lineage>
        <taxon>Eukaryota</taxon>
        <taxon>Fungi</taxon>
        <taxon>Dikarya</taxon>
        <taxon>Ascomycota</taxon>
        <taxon>Pezizomycotina</taxon>
        <taxon>Leotiomycetes</taxon>
        <taxon>Thelebolales</taxon>
        <taxon>Thelebolaceae</taxon>
        <taxon>Pseudogymnoascus</taxon>
    </lineage>
</organism>
<evidence type="ECO:0000313" key="2">
    <source>
        <dbReference type="EMBL" id="ELR04257.1"/>
    </source>
</evidence>